<keyword evidence="4" id="KW-1185">Reference proteome</keyword>
<reference evidence="3 4" key="1">
    <citation type="submission" date="2018-08" db="EMBL/GenBank/DDBJ databases">
        <title>Muricauda nanhaiensis sp. nov., isolated from seawater of the South China Sea.</title>
        <authorList>
            <person name="Dang Y."/>
        </authorList>
    </citation>
    <scope>NUCLEOTIDE SEQUENCE [LARGE SCALE GENOMIC DNA]</scope>
    <source>
        <strain evidence="3 4">SM1704</strain>
    </source>
</reference>
<dbReference type="GO" id="GO:0006099">
    <property type="term" value="P:tricarboxylic acid cycle"/>
    <property type="evidence" value="ECO:0007669"/>
    <property type="project" value="InterPro"/>
</dbReference>
<dbReference type="GO" id="GO:0008964">
    <property type="term" value="F:phosphoenolpyruvate carboxylase activity"/>
    <property type="evidence" value="ECO:0007669"/>
    <property type="project" value="InterPro"/>
</dbReference>
<dbReference type="AlphaFoldDB" id="A0A371JM57"/>
<dbReference type="Pfam" id="PF00311">
    <property type="entry name" value="PEPcase"/>
    <property type="match status" value="2"/>
</dbReference>
<dbReference type="PANTHER" id="PTHR30523">
    <property type="entry name" value="PHOSPHOENOLPYRUVATE CARBOXYLASE"/>
    <property type="match status" value="1"/>
</dbReference>
<evidence type="ECO:0000313" key="3">
    <source>
        <dbReference type="EMBL" id="RDY58144.1"/>
    </source>
</evidence>
<sequence length="848" mass="98153">MHQSKRLEEFKKSVTNKFNIYNSLFLSLPYQNVENVGMLIPLLFDQCEKGLKAGKNPQEILETFFTNFIGMKDERERLDFMFRVIQYVERQVVLYDSVEDSAFPELQKYSPSLSIKDYFELVNRTKNWDKVSKKLSSFSARIVLTAHPTQFYTPAVLDIIAELHSLINEDRIHDIDLTLQQLGLTSLVNAKKPTPLDEAKNIIYILRHTYYDAVGELFQYVKSNIHEEDFDNYRLIKLGFWPGGDRDGNPFVTAKITKQVAEELRLTLMKCYYNELKELRRKLTFKGLQDDLNKLSNKLYKAMFDANASIGYEEIITRLEAIKDKLASDYHELYLDRLDQFIDKVHIFKTHFASLDIRQDHSKHKLAVRAILKQQGAIQEDLAELEQTEMLHWLLEKNLKLNPKDFDEEIVADTISNIQQLKEIQGKNGEEGCNRYIISNSEDIYAVLFVFALFRWSGWKTDEITFDIIPLFETMKGMDAAEEVMQTLFDTPIYRKHLEQRKDSHTIMLGFSDGTKDGGYLKANWSILKTKETLSKVCKKNGIKAIFFDGRGGPPARGGGKTHRFYSSQTNDVANHEIQLTIQGQTITSTYGTKAQFMHNSEQLLTAGLSNNLFGKEHTISAAQRKLIEELSELSFSKYDALKQHEKFIPYLEHRSTLKYYTKANIGSRPGKRGNKERLTLSDLRAISFVGSWSQLKQNVPGYFGLGSAILKLKEEGRLREVKKLYKDVPFFRALMHNSMMSLAKTNFDLTSYMKDDSEYGEFWNILNDEFQLSKKMLLQISGLKILMEDEEVSRESVKIREKIVLPLLVIQQNALYHITQNSEFRELYEKIVTRSLYGNINASRNSA</sequence>
<dbReference type="InterPro" id="IPR015813">
    <property type="entry name" value="Pyrv/PenolPyrv_kinase-like_dom"/>
</dbReference>
<evidence type="ECO:0000256" key="1">
    <source>
        <dbReference type="ARBA" id="ARBA00003670"/>
    </source>
</evidence>
<comment type="function">
    <text evidence="1">Forms oxaloacetate, a four-carbon dicarboxylic acid source for the tricarboxylic acid cycle.</text>
</comment>
<keyword evidence="3" id="KW-0670">Pyruvate</keyword>
<accession>A0A371JM57</accession>
<proteinExistence type="predicted"/>
<dbReference type="PRINTS" id="PR00150">
    <property type="entry name" value="PEPCARBXLASE"/>
</dbReference>
<evidence type="ECO:0000313" key="4">
    <source>
        <dbReference type="Proteomes" id="UP000261828"/>
    </source>
</evidence>
<organism evidence="3 4">
    <name type="scientific">Flagellimonas nanhaiensis</name>
    <dbReference type="NCBI Taxonomy" id="2292706"/>
    <lineage>
        <taxon>Bacteria</taxon>
        <taxon>Pseudomonadati</taxon>
        <taxon>Bacteroidota</taxon>
        <taxon>Flavobacteriia</taxon>
        <taxon>Flavobacteriales</taxon>
        <taxon>Flavobacteriaceae</taxon>
        <taxon>Flagellimonas</taxon>
    </lineage>
</organism>
<evidence type="ECO:0000256" key="2">
    <source>
        <dbReference type="ARBA" id="ARBA00022419"/>
    </source>
</evidence>
<dbReference type="EMBL" id="QTJX01000005">
    <property type="protein sequence ID" value="RDY58144.1"/>
    <property type="molecule type" value="Genomic_DNA"/>
</dbReference>
<dbReference type="PANTHER" id="PTHR30523:SF6">
    <property type="entry name" value="PHOSPHOENOLPYRUVATE CARBOXYLASE"/>
    <property type="match status" value="1"/>
</dbReference>
<dbReference type="Proteomes" id="UP000261828">
    <property type="component" value="Unassembled WGS sequence"/>
</dbReference>
<dbReference type="OrthoDB" id="9768133at2"/>
<name>A0A371JM57_9FLAO</name>
<protein>
    <recommendedName>
        <fullName evidence="2">Phosphoenolpyruvate carboxylase</fullName>
    </recommendedName>
</protein>
<dbReference type="RefSeq" id="WP_116185613.1">
    <property type="nucleotide sequence ID" value="NZ_QTJX01000005.1"/>
</dbReference>
<comment type="caution">
    <text evidence="3">The sequence shown here is derived from an EMBL/GenBank/DDBJ whole genome shotgun (WGS) entry which is preliminary data.</text>
</comment>
<dbReference type="SUPFAM" id="SSF51621">
    <property type="entry name" value="Phosphoenolpyruvate/pyruvate domain"/>
    <property type="match status" value="1"/>
</dbReference>
<dbReference type="GO" id="GO:0015977">
    <property type="term" value="P:carbon fixation"/>
    <property type="evidence" value="ECO:0007669"/>
    <property type="project" value="InterPro"/>
</dbReference>
<dbReference type="InterPro" id="IPR021135">
    <property type="entry name" value="PEP_COase"/>
</dbReference>
<dbReference type="GO" id="GO:0005829">
    <property type="term" value="C:cytosol"/>
    <property type="evidence" value="ECO:0007669"/>
    <property type="project" value="TreeGrafter"/>
</dbReference>
<gene>
    <name evidence="3" type="ORF">DX873_16630</name>
</gene>